<evidence type="ECO:0000313" key="5">
    <source>
        <dbReference type="Proteomes" id="UP000561726"/>
    </source>
</evidence>
<evidence type="ECO:0000256" key="1">
    <source>
        <dbReference type="SAM" id="MobiDB-lite"/>
    </source>
</evidence>
<reference evidence="2 4" key="1">
    <citation type="submission" date="2014-08" db="EMBL/GenBank/DDBJ databases">
        <authorList>
            <person name="Sisinthy S."/>
        </authorList>
    </citation>
    <scope>NUCLEOTIDE SEQUENCE [LARGE SCALE GENOMIC DNA]</scope>
    <source>
        <strain evidence="2 4">RuG17</strain>
    </source>
</reference>
<gene>
    <name evidence="3" type="ORF">BJ997_000957</name>
    <name evidence="2" type="ORF">GY21_16015</name>
</gene>
<dbReference type="EMBL" id="JACHBQ010000001">
    <property type="protein sequence ID" value="MBB5640409.1"/>
    <property type="molecule type" value="Genomic_DNA"/>
</dbReference>
<reference evidence="3 5" key="2">
    <citation type="submission" date="2020-08" db="EMBL/GenBank/DDBJ databases">
        <title>Sequencing the genomes of 1000 actinobacteria strains.</title>
        <authorList>
            <person name="Klenk H.-P."/>
        </authorList>
    </citation>
    <scope>NUCLEOTIDE SEQUENCE [LARGE SCALE GENOMIC DNA]</scope>
    <source>
        <strain evidence="3 5">DSM 21065</strain>
    </source>
</reference>
<dbReference type="STRING" id="1001240.GY21_16015"/>
<evidence type="ECO:0000313" key="3">
    <source>
        <dbReference type="EMBL" id="MBB5640409.1"/>
    </source>
</evidence>
<evidence type="ECO:0000313" key="2">
    <source>
        <dbReference type="EMBL" id="KGJ72358.1"/>
    </source>
</evidence>
<dbReference type="AlphaFoldDB" id="A0A099J4H0"/>
<dbReference type="RefSeq" id="WP_035838148.1">
    <property type="nucleotide sequence ID" value="NZ_JACHBQ010000001.1"/>
</dbReference>
<accession>A0A099J4H0</accession>
<evidence type="ECO:0000313" key="4">
    <source>
        <dbReference type="Proteomes" id="UP000029864"/>
    </source>
</evidence>
<feature type="region of interest" description="Disordered" evidence="1">
    <location>
        <begin position="16"/>
        <end position="61"/>
    </location>
</feature>
<feature type="compositionally biased region" description="Low complexity" evidence="1">
    <location>
        <begin position="27"/>
        <end position="49"/>
    </location>
</feature>
<sequence>MSDLSASLLAIPHFSSVPDYSRHDTARQAGAAAAAAARAEARQNAALSAVPASDPTRGAQS</sequence>
<keyword evidence="4" id="KW-1185">Reference proteome</keyword>
<name>A0A099J4H0_9MICO</name>
<dbReference type="Proteomes" id="UP000561726">
    <property type="component" value="Unassembled WGS sequence"/>
</dbReference>
<organism evidence="2 4">
    <name type="scientific">Cryobacterium roopkundense</name>
    <dbReference type="NCBI Taxonomy" id="1001240"/>
    <lineage>
        <taxon>Bacteria</taxon>
        <taxon>Bacillati</taxon>
        <taxon>Actinomycetota</taxon>
        <taxon>Actinomycetes</taxon>
        <taxon>Micrococcales</taxon>
        <taxon>Microbacteriaceae</taxon>
        <taxon>Cryobacterium</taxon>
    </lineage>
</organism>
<comment type="caution">
    <text evidence="2">The sequence shown here is derived from an EMBL/GenBank/DDBJ whole genome shotgun (WGS) entry which is preliminary data.</text>
</comment>
<dbReference type="Proteomes" id="UP000029864">
    <property type="component" value="Unassembled WGS sequence"/>
</dbReference>
<proteinExistence type="predicted"/>
<dbReference type="EMBL" id="JPXF01000078">
    <property type="protein sequence ID" value="KGJ72358.1"/>
    <property type="molecule type" value="Genomic_DNA"/>
</dbReference>
<protein>
    <submittedName>
        <fullName evidence="2">Uncharacterized protein</fullName>
    </submittedName>
</protein>